<name>A0ABS4Y4V2_9ACTN</name>
<gene>
    <name evidence="1" type="ORF">JO379_003280</name>
</gene>
<dbReference type="Proteomes" id="UP001519291">
    <property type="component" value="Unassembled WGS sequence"/>
</dbReference>
<evidence type="ECO:0008006" key="3">
    <source>
        <dbReference type="Google" id="ProtNLM"/>
    </source>
</evidence>
<protein>
    <recommendedName>
        <fullName evidence="3">Nucleotidyl transferase AbiEii toxin, Type IV TA system</fullName>
    </recommendedName>
</protein>
<evidence type="ECO:0000313" key="2">
    <source>
        <dbReference type="Proteomes" id="UP001519291"/>
    </source>
</evidence>
<evidence type="ECO:0000313" key="1">
    <source>
        <dbReference type="EMBL" id="MBP2403811.1"/>
    </source>
</evidence>
<dbReference type="InterPro" id="IPR014942">
    <property type="entry name" value="AbiEii"/>
</dbReference>
<sequence>MCCPPGARPLAHRARRVRLSGPHRLLLPDVLAVGAPYALVLGGGYALQAHGLVDRPSRTLDLVTETPTPMAEVASALRAGLEARGWRVADMTAEPLSARLAVRGPGPDAMAGPGDDGPSEVSAVDVVKETLWRPPVPGEYGPVLAVEDAVGLKVRALADLGLARDLVDVWSGSDRWSYAGLEEWGRRHGRDAFDPADLQARLERSEWIDDREFAAYGLDEAATAALRRWAQLWADDIAERLMEEAPVEDEL</sequence>
<comment type="caution">
    <text evidence="1">The sequence shown here is derived from an EMBL/GenBank/DDBJ whole genome shotgun (WGS) entry which is preliminary data.</text>
</comment>
<proteinExistence type="predicted"/>
<organism evidence="1 2">
    <name type="scientific">Streptomyces syringium</name>
    <dbReference type="NCBI Taxonomy" id="76729"/>
    <lineage>
        <taxon>Bacteria</taxon>
        <taxon>Bacillati</taxon>
        <taxon>Actinomycetota</taxon>
        <taxon>Actinomycetes</taxon>
        <taxon>Kitasatosporales</taxon>
        <taxon>Streptomycetaceae</taxon>
        <taxon>Streptomyces</taxon>
    </lineage>
</organism>
<dbReference type="Pfam" id="PF08843">
    <property type="entry name" value="AbiEii"/>
    <property type="match status" value="1"/>
</dbReference>
<keyword evidence="2" id="KW-1185">Reference proteome</keyword>
<reference evidence="1 2" key="1">
    <citation type="submission" date="2021-03" db="EMBL/GenBank/DDBJ databases">
        <title>Sequencing the genomes of 1000 actinobacteria strains.</title>
        <authorList>
            <person name="Klenk H.-P."/>
        </authorList>
    </citation>
    <scope>NUCLEOTIDE SEQUENCE [LARGE SCALE GENOMIC DNA]</scope>
    <source>
        <strain evidence="1 2">DSM 41480</strain>
    </source>
</reference>
<dbReference type="EMBL" id="JAGIOH010000001">
    <property type="protein sequence ID" value="MBP2403811.1"/>
    <property type="molecule type" value="Genomic_DNA"/>
</dbReference>
<accession>A0ABS4Y4V2</accession>